<dbReference type="GeneID" id="98671354"/>
<dbReference type="EMBL" id="DPOP01000068">
    <property type="protein sequence ID" value="HCW67070.1"/>
    <property type="molecule type" value="Genomic_DNA"/>
</dbReference>
<feature type="domain" description="ABM" evidence="2">
    <location>
        <begin position="1"/>
        <end position="57"/>
    </location>
</feature>
<reference evidence="3 4" key="1">
    <citation type="journal article" date="2018" name="Nat. Biotechnol.">
        <title>A standardized bacterial taxonomy based on genome phylogeny substantially revises the tree of life.</title>
        <authorList>
            <person name="Parks D.H."/>
            <person name="Chuvochina M."/>
            <person name="Waite D.W."/>
            <person name="Rinke C."/>
            <person name="Skarshewski A."/>
            <person name="Chaumeil P.A."/>
            <person name="Hugenholtz P."/>
        </authorList>
    </citation>
    <scope>NUCLEOTIDE SEQUENCE [LARGE SCALE GENOMIC DNA]</scope>
    <source>
        <strain evidence="3">UBA9881</strain>
    </source>
</reference>
<dbReference type="InterPro" id="IPR052936">
    <property type="entry name" value="Jasmonate_Hydroxylase-like"/>
</dbReference>
<name>A0A3D5N7K5_9PROT</name>
<dbReference type="InterPro" id="IPR011008">
    <property type="entry name" value="Dimeric_a/b-barrel"/>
</dbReference>
<dbReference type="Gene3D" id="3.30.70.100">
    <property type="match status" value="1"/>
</dbReference>
<protein>
    <submittedName>
        <fullName evidence="3">Antibiotic biosynthesis monooxygenase</fullName>
    </submittedName>
</protein>
<evidence type="ECO:0000313" key="3">
    <source>
        <dbReference type="EMBL" id="HCW67070.1"/>
    </source>
</evidence>
<organism evidence="3 4">
    <name type="scientific">Thalassospira lucentensis</name>
    <dbReference type="NCBI Taxonomy" id="168935"/>
    <lineage>
        <taxon>Bacteria</taxon>
        <taxon>Pseudomonadati</taxon>
        <taxon>Pseudomonadota</taxon>
        <taxon>Alphaproteobacteria</taxon>
        <taxon>Rhodospirillales</taxon>
        <taxon>Thalassospiraceae</taxon>
        <taxon>Thalassospira</taxon>
    </lineage>
</organism>
<sequence>MIAVIFEVTPHKAHYDEYLAIAGELLPILQDMDGFISIERFSSLTTPGKVLSLSFWRRPSRSMPKDGQKNICPSQFQSHPQVR</sequence>
<dbReference type="RefSeq" id="WP_022732880.1">
    <property type="nucleotide sequence ID" value="NZ_DPOP01000068.1"/>
</dbReference>
<dbReference type="PANTHER" id="PTHR37811:SF2">
    <property type="entry name" value="ABM DOMAIN-CONTAINING PROTEIN"/>
    <property type="match status" value="1"/>
</dbReference>
<comment type="caution">
    <text evidence="3">The sequence shown here is derived from an EMBL/GenBank/DDBJ whole genome shotgun (WGS) entry which is preliminary data.</text>
</comment>
<dbReference type="PANTHER" id="PTHR37811">
    <property type="entry name" value="BLL5343 PROTEIN"/>
    <property type="match status" value="1"/>
</dbReference>
<gene>
    <name evidence="3" type="ORF">DHR80_07630</name>
</gene>
<dbReference type="STRING" id="168935.AUP42_14855"/>
<dbReference type="GO" id="GO:0004497">
    <property type="term" value="F:monooxygenase activity"/>
    <property type="evidence" value="ECO:0007669"/>
    <property type="project" value="UniProtKB-KW"/>
</dbReference>
<feature type="region of interest" description="Disordered" evidence="1">
    <location>
        <begin position="60"/>
        <end position="83"/>
    </location>
</feature>
<keyword evidence="3" id="KW-0560">Oxidoreductase</keyword>
<dbReference type="AlphaFoldDB" id="A0A3D5N7K5"/>
<keyword evidence="3" id="KW-0503">Monooxygenase</keyword>
<feature type="compositionally biased region" description="Polar residues" evidence="1">
    <location>
        <begin position="71"/>
        <end position="83"/>
    </location>
</feature>
<evidence type="ECO:0000259" key="2">
    <source>
        <dbReference type="Pfam" id="PF03992"/>
    </source>
</evidence>
<dbReference type="SUPFAM" id="SSF54909">
    <property type="entry name" value="Dimeric alpha+beta barrel"/>
    <property type="match status" value="1"/>
</dbReference>
<proteinExistence type="predicted"/>
<dbReference type="Pfam" id="PF03992">
    <property type="entry name" value="ABM"/>
    <property type="match status" value="1"/>
</dbReference>
<accession>A0A3D5N7K5</accession>
<dbReference type="InterPro" id="IPR007138">
    <property type="entry name" value="ABM_dom"/>
</dbReference>
<evidence type="ECO:0000256" key="1">
    <source>
        <dbReference type="SAM" id="MobiDB-lite"/>
    </source>
</evidence>
<dbReference type="Proteomes" id="UP000264179">
    <property type="component" value="Unassembled WGS sequence"/>
</dbReference>
<evidence type="ECO:0000313" key="4">
    <source>
        <dbReference type="Proteomes" id="UP000264179"/>
    </source>
</evidence>